<name>A0A8H6HUL2_9AGAR</name>
<feature type="compositionally biased region" description="Basic and acidic residues" evidence="1">
    <location>
        <begin position="1181"/>
        <end position="1190"/>
    </location>
</feature>
<dbReference type="EMBL" id="JACGCI010000043">
    <property type="protein sequence ID" value="KAF6752677.1"/>
    <property type="molecule type" value="Genomic_DNA"/>
</dbReference>
<feature type="compositionally biased region" description="Low complexity" evidence="1">
    <location>
        <begin position="88"/>
        <end position="97"/>
    </location>
</feature>
<feature type="compositionally biased region" description="Low complexity" evidence="1">
    <location>
        <begin position="1104"/>
        <end position="1120"/>
    </location>
</feature>
<proteinExistence type="predicted"/>
<feature type="region of interest" description="Disordered" evidence="1">
    <location>
        <begin position="1577"/>
        <end position="1644"/>
    </location>
</feature>
<feature type="region of interest" description="Disordered" evidence="1">
    <location>
        <begin position="1168"/>
        <end position="1253"/>
    </location>
</feature>
<evidence type="ECO:0008006" key="5">
    <source>
        <dbReference type="Google" id="ProtNLM"/>
    </source>
</evidence>
<feature type="compositionally biased region" description="Acidic residues" evidence="1">
    <location>
        <begin position="1339"/>
        <end position="1361"/>
    </location>
</feature>
<reference evidence="3 4" key="1">
    <citation type="submission" date="2020-07" db="EMBL/GenBank/DDBJ databases">
        <title>Comparative genomics of pyrophilous fungi reveals a link between fire events and developmental genes.</title>
        <authorList>
            <consortium name="DOE Joint Genome Institute"/>
            <person name="Steindorff A.S."/>
            <person name="Carver A."/>
            <person name="Calhoun S."/>
            <person name="Stillman K."/>
            <person name="Liu H."/>
            <person name="Lipzen A."/>
            <person name="Pangilinan J."/>
            <person name="Labutti K."/>
            <person name="Bruns T.D."/>
            <person name="Grigoriev I.V."/>
        </authorList>
    </citation>
    <scope>NUCLEOTIDE SEQUENCE [LARGE SCALE GENOMIC DNA]</scope>
    <source>
        <strain evidence="3 4">CBS 144469</strain>
    </source>
</reference>
<feature type="compositionally biased region" description="Acidic residues" evidence="1">
    <location>
        <begin position="1168"/>
        <end position="1180"/>
    </location>
</feature>
<feature type="compositionally biased region" description="Low complexity" evidence="1">
    <location>
        <begin position="922"/>
        <end position="958"/>
    </location>
</feature>
<feature type="region of interest" description="Disordered" evidence="1">
    <location>
        <begin position="1033"/>
        <end position="1078"/>
    </location>
</feature>
<feature type="compositionally biased region" description="Low complexity" evidence="1">
    <location>
        <begin position="1444"/>
        <end position="1457"/>
    </location>
</feature>
<sequence>MSLPPPPAPGSTQQHPPPLPPRERDHVSSPSPHPPRDSPRPPSAAASPSAYHFASETRDAAAPSRISSRQSEGYPSWLPRRPPPPAPASTIGTSTPAPFDPDYFNGDEEDLDLDAELRHLDAQYGVAARASTGTEEEEESPVAPNPLLLGGRKPTPRSVRIVNLESPGITEEPRGGATGGAAVSKKEGAKKPSYSTSYAHWKTRDAKRQNRVSSGSTAVAHPSSAVVGAPRGWTRANAVPTMFNSIASSFYPQDSPLVEARPRPRFNTRGLHLELLRSPSIWMKVYYRLWPILNLAHVPLQTFLDFNAVYMLVQASKHPLPNAGPSSAKNWALGAAAYVASWLAWILIIFVVYEIVYSFARRWRVRRPLIFPIYISSPAYTYACMTSFNTFCLLQHLRYTAFVPIAPELDGLASSSSGSSTPRSSGEEEELEKDGDDGAQEMLERGHAHARVDSTDSNEGNHETHPALARQHHRTDSHPVAFQPKGGKSKGGFTKKMRRMRKFWANVTWRDGLAETFNLYAQNVANVVTLLPRAGLALALLLAFSPGFGGEVDAFGSSARDSTFFRAQDGLLTGYAEGVLWANVAWTAWRVVVLWISWMGLWILSGHSCAGICGPRDKWEEEELNRLSASLARARKQPYPNTSAPTTTAGNTDANAAIGVGAGRRIIHKRFASNWSNGSNGSSADGDDDVLPWEWRECTRARVQDAWEFCVVGDGGRLRWGAQGQRQRQSRMGMGDGAPQIPPLSGIVEEKRPVTPENGKGAGDDGTGLDEAGLQRVLAAVGFPAPGVPTPARRGALRSDLFESPSKRSLSPIIGGAAGVSAAMLSDREGDEEEDEEGVGRRKGSMPLLKLPYPFARPGSGYVSSKEDQGVGLVPFPASASRGGSKRTSRAGSAVRASRSGSEEPVPEEEGDGEGAEEGVEGEPSSSSHNYSSEPSSSSVSVAHPAGSGSNNSLSSLGQPIPPSSAVFVSRGMRPLTASGGTEYTQMTTSHISHRHSSLGSVMSSSEAGNLSGLSGTSGGFAASASGGGGLDSPGGVAGIGGGVQHGRPGSTRFPFLSGPPPPPSYVSSPSSPSSGTGHVVGMGIGPGPSLHFGVHGRRVAVQHTGGSMGTSTSGSAHGHGYVGGQVMGHRRGVSHTSGFSSGLGSEMGYAASGSGEGEEGYSGYVEDVGEESAESEGVDEFGRTRDRSRASSSGDSAPGVVGGVIPMPRRHPHAGRARAGTAPPSAGVSATSLSQRSGSGSSAEAGGIAFPTSDLENTTAELGVVTGYARGMGMEMLSIEASDSLARRERAGRRGAMGAPWVQDGGAEAEEEGQGHGRERTVTAINYQQQDEQHDDVQADEDDDDDMYVQDDEELRDLDEEARGEREDRVGLLSSSLQASSASLHPQHSPVLGGVDQLGQLVAPEASRSRRSSRRNSTQRRSRESLAAAAASAAGARSRHSSYVRSNRSSASASGSPTIAPMTPRRDSLLGAARERASSFGVRVRERAQSLMQSVVGSPVRERRTSEIGAEHGHRRLGSGDTGMGVPFTQPSSLPQSPLRAAEAPAMAVRSVSGESSGSGSGVSGIVPIASVGRDRDYGALSRSGGEEEDYYSSSHSRSGSGSVSNGENYTFGRPMPFMRRRESASGAEEEAGLPSPVIEEAGVQVERPAAARVRTTSTVPSMSSVGEDVFYSPIGGPTPLQSGLTTPVPTSHVPIFHAQQQQQQEQQQQEQPPRSSPQDVPWTQRLLQPPEQGWRRDRSLSPGGDSGSGDRSMMLSSAAASFVTAPAADGQSVFTATTGGGSSSEAGTVTGSWEERQGGFVGTFLSGTAAGTGRGRGTRGSGFVERVGEGGYVPGAGGLGDGRIA</sequence>
<feature type="region of interest" description="Disordered" evidence="1">
    <location>
        <begin position="412"/>
        <end position="493"/>
    </location>
</feature>
<feature type="region of interest" description="Disordered" evidence="1">
    <location>
        <begin position="127"/>
        <end position="154"/>
    </location>
</feature>
<feature type="compositionally biased region" description="Gly residues" evidence="1">
    <location>
        <begin position="1831"/>
        <end position="1847"/>
    </location>
</feature>
<feature type="compositionally biased region" description="Polar residues" evidence="1">
    <location>
        <begin position="1135"/>
        <end position="1144"/>
    </location>
</feature>
<feature type="compositionally biased region" description="Gly residues" evidence="1">
    <location>
        <begin position="1812"/>
        <end position="1822"/>
    </location>
</feature>
<protein>
    <recommendedName>
        <fullName evidence="5">Proteophosphoglycan ppg4</fullName>
    </recommendedName>
</protein>
<feature type="region of interest" description="Disordered" evidence="1">
    <location>
        <begin position="825"/>
        <end position="851"/>
    </location>
</feature>
<dbReference type="Proteomes" id="UP000521943">
    <property type="component" value="Unassembled WGS sequence"/>
</dbReference>
<feature type="compositionally biased region" description="Low complexity" evidence="1">
    <location>
        <begin position="414"/>
        <end position="424"/>
    </location>
</feature>
<evidence type="ECO:0000256" key="2">
    <source>
        <dbReference type="SAM" id="Phobius"/>
    </source>
</evidence>
<gene>
    <name evidence="3" type="ORF">DFP72DRAFT_1070248</name>
</gene>
<feature type="compositionally biased region" description="Low complexity" evidence="1">
    <location>
        <begin position="1066"/>
        <end position="1075"/>
    </location>
</feature>
<feature type="region of interest" description="Disordered" evidence="1">
    <location>
        <begin position="874"/>
        <end position="959"/>
    </location>
</feature>
<organism evidence="3 4">
    <name type="scientific">Ephemerocybe angulata</name>
    <dbReference type="NCBI Taxonomy" id="980116"/>
    <lineage>
        <taxon>Eukaryota</taxon>
        <taxon>Fungi</taxon>
        <taxon>Dikarya</taxon>
        <taxon>Basidiomycota</taxon>
        <taxon>Agaricomycotina</taxon>
        <taxon>Agaricomycetes</taxon>
        <taxon>Agaricomycetidae</taxon>
        <taxon>Agaricales</taxon>
        <taxon>Agaricineae</taxon>
        <taxon>Psathyrellaceae</taxon>
        <taxon>Ephemerocybe</taxon>
    </lineage>
</organism>
<feature type="region of interest" description="Disordered" evidence="1">
    <location>
        <begin position="168"/>
        <end position="189"/>
    </location>
</feature>
<evidence type="ECO:0000256" key="1">
    <source>
        <dbReference type="SAM" id="MobiDB-lite"/>
    </source>
</evidence>
<comment type="caution">
    <text evidence="3">The sequence shown here is derived from an EMBL/GenBank/DDBJ whole genome shotgun (WGS) entry which is preliminary data.</text>
</comment>
<feature type="transmembrane region" description="Helical" evidence="2">
    <location>
        <begin position="369"/>
        <end position="388"/>
    </location>
</feature>
<feature type="compositionally biased region" description="Basic and acidic residues" evidence="1">
    <location>
        <begin position="1362"/>
        <end position="1371"/>
    </location>
</feature>
<feature type="compositionally biased region" description="Low complexity" evidence="1">
    <location>
        <begin position="1218"/>
        <end position="1250"/>
    </location>
</feature>
<feature type="region of interest" description="Disordered" evidence="1">
    <location>
        <begin position="1291"/>
        <end position="1467"/>
    </location>
</feature>
<feature type="region of interest" description="Disordered" evidence="1">
    <location>
        <begin position="1104"/>
        <end position="1144"/>
    </location>
</feature>
<feature type="compositionally biased region" description="Basic residues" evidence="1">
    <location>
        <begin position="1410"/>
        <end position="1421"/>
    </location>
</feature>
<feature type="compositionally biased region" description="Gly residues" evidence="1">
    <location>
        <begin position="1033"/>
        <end position="1045"/>
    </location>
</feature>
<dbReference type="OrthoDB" id="2575061at2759"/>
<feature type="compositionally biased region" description="Low complexity" evidence="1">
    <location>
        <begin position="1701"/>
        <end position="1713"/>
    </location>
</feature>
<feature type="compositionally biased region" description="Pro residues" evidence="1">
    <location>
        <begin position="1"/>
        <end position="20"/>
    </location>
</feature>
<feature type="transmembrane region" description="Helical" evidence="2">
    <location>
        <begin position="331"/>
        <end position="357"/>
    </location>
</feature>
<feature type="compositionally biased region" description="Acidic residues" evidence="1">
    <location>
        <begin position="905"/>
        <end position="921"/>
    </location>
</feature>
<feature type="compositionally biased region" description="Basic and acidic residues" evidence="1">
    <location>
        <begin position="442"/>
        <end position="465"/>
    </location>
</feature>
<feature type="compositionally biased region" description="Low complexity" evidence="1">
    <location>
        <begin position="1593"/>
        <end position="1610"/>
    </location>
</feature>
<feature type="compositionally biased region" description="Low complexity" evidence="1">
    <location>
        <begin position="43"/>
        <end position="54"/>
    </location>
</feature>
<accession>A0A8H6HUL2</accession>
<evidence type="ECO:0000313" key="3">
    <source>
        <dbReference type="EMBL" id="KAF6752677.1"/>
    </source>
</evidence>
<keyword evidence="4" id="KW-1185">Reference proteome</keyword>
<keyword evidence="2" id="KW-0472">Membrane</keyword>
<feature type="region of interest" description="Disordered" evidence="1">
    <location>
        <begin position="1805"/>
        <end position="1847"/>
    </location>
</feature>
<keyword evidence="2" id="KW-1133">Transmembrane helix</keyword>
<feature type="compositionally biased region" description="Acidic residues" evidence="1">
    <location>
        <begin position="427"/>
        <end position="439"/>
    </location>
</feature>
<feature type="region of interest" description="Disordered" evidence="1">
    <location>
        <begin position="726"/>
        <end position="769"/>
    </location>
</feature>
<feature type="compositionally biased region" description="Low complexity" evidence="1">
    <location>
        <begin position="1426"/>
        <end position="1437"/>
    </location>
</feature>
<feature type="compositionally biased region" description="Low complexity" evidence="1">
    <location>
        <begin position="890"/>
        <end position="904"/>
    </location>
</feature>
<feature type="compositionally biased region" description="Low complexity" evidence="1">
    <location>
        <begin position="1373"/>
        <end position="1385"/>
    </location>
</feature>
<keyword evidence="2" id="KW-0812">Transmembrane</keyword>
<feature type="region of interest" description="Disordered" evidence="1">
    <location>
        <begin position="1700"/>
        <end position="1754"/>
    </location>
</feature>
<evidence type="ECO:0000313" key="4">
    <source>
        <dbReference type="Proteomes" id="UP000521943"/>
    </source>
</evidence>
<feature type="region of interest" description="Disordered" evidence="1">
    <location>
        <begin position="1"/>
        <end position="109"/>
    </location>
</feature>